<reference evidence="1" key="1">
    <citation type="journal article" date="2020" name="Nature">
        <title>Giant virus diversity and host interactions through global metagenomics.</title>
        <authorList>
            <person name="Schulz F."/>
            <person name="Roux S."/>
            <person name="Paez-Espino D."/>
            <person name="Jungbluth S."/>
            <person name="Walsh D.A."/>
            <person name="Denef V.J."/>
            <person name="McMahon K.D."/>
            <person name="Konstantinidis K.T."/>
            <person name="Eloe-Fadrosh E.A."/>
            <person name="Kyrpides N.C."/>
            <person name="Woyke T."/>
        </authorList>
    </citation>
    <scope>NUCLEOTIDE SEQUENCE</scope>
    <source>
        <strain evidence="1">GVMAG-S-1021933-23</strain>
    </source>
</reference>
<accession>A0A6C0AFF8</accession>
<evidence type="ECO:0000313" key="1">
    <source>
        <dbReference type="EMBL" id="QHS78509.1"/>
    </source>
</evidence>
<organism evidence="1">
    <name type="scientific">viral metagenome</name>
    <dbReference type="NCBI Taxonomy" id="1070528"/>
    <lineage>
        <taxon>unclassified sequences</taxon>
        <taxon>metagenomes</taxon>
        <taxon>organismal metagenomes</taxon>
    </lineage>
</organism>
<sequence length="289" mass="34935">MKKRISVTKLSEEIYPYSENRYENEKSYKRCSKSKAKRLHAYIDEYFKTNKKPENMSKEYKKLFAYFLKFMAIEKFELSESEMKVKDENYKGIIDAIFIDKNQKKILVDWKVVNNMDQIGYGFDKHFGLPISNYNRYAFQLNLYYYLLAKNGIKIDKMILVNFNYETGYEKFYVNVNEDWQNSIDTKNYPKYEEIELKIPFGIHKDKLLSEIPAKYLKYLCNIIILEKKYTEDLYVFKKKNNEKIDKSLIYLYWKQKDIINHARQYANNLCLECFENTCDSLVCEECKK</sequence>
<dbReference type="EMBL" id="MN740598">
    <property type="protein sequence ID" value="QHS78509.1"/>
    <property type="molecule type" value="Genomic_DNA"/>
</dbReference>
<protein>
    <recommendedName>
        <fullName evidence="2">PD-(D/E)XK endonuclease-like domain-containing protein</fullName>
    </recommendedName>
</protein>
<proteinExistence type="predicted"/>
<name>A0A6C0AFF8_9ZZZZ</name>
<evidence type="ECO:0008006" key="2">
    <source>
        <dbReference type="Google" id="ProtNLM"/>
    </source>
</evidence>
<dbReference type="AlphaFoldDB" id="A0A6C0AFF8"/>